<organism evidence="1 2">
    <name type="scientific">Leptonema illini</name>
    <dbReference type="NCBI Taxonomy" id="183"/>
    <lineage>
        <taxon>Bacteria</taxon>
        <taxon>Pseudomonadati</taxon>
        <taxon>Spirochaetota</taxon>
        <taxon>Spirochaetia</taxon>
        <taxon>Leptospirales</taxon>
        <taxon>Leptospiraceae</taxon>
        <taxon>Leptonema</taxon>
    </lineage>
</organism>
<gene>
    <name evidence="1" type="ORF">F9K24_10380</name>
</gene>
<protein>
    <submittedName>
        <fullName evidence="1">Addiction module protein</fullName>
    </submittedName>
</protein>
<evidence type="ECO:0000313" key="1">
    <source>
        <dbReference type="EMBL" id="KAB2932776.1"/>
    </source>
</evidence>
<name>A0A833H2F9_9LEPT</name>
<dbReference type="InterPro" id="IPR013406">
    <property type="entry name" value="CHP02574_addiction_mod"/>
</dbReference>
<dbReference type="EMBL" id="WBUI01000008">
    <property type="protein sequence ID" value="KAB2932776.1"/>
    <property type="molecule type" value="Genomic_DNA"/>
</dbReference>
<proteinExistence type="predicted"/>
<dbReference type="Proteomes" id="UP000460298">
    <property type="component" value="Unassembled WGS sequence"/>
</dbReference>
<dbReference type="AlphaFoldDB" id="A0A833H2F9"/>
<accession>A0A833H2F9</accession>
<comment type="caution">
    <text evidence="1">The sequence shown here is derived from an EMBL/GenBank/DDBJ whole genome shotgun (WGS) entry which is preliminary data.</text>
</comment>
<reference evidence="1 2" key="1">
    <citation type="submission" date="2019-10" db="EMBL/GenBank/DDBJ databases">
        <title>Extracellular Electron Transfer in a Candidatus Methanoperedens spp. Enrichment Culture.</title>
        <authorList>
            <person name="Berger S."/>
            <person name="Rangel Shaw D."/>
            <person name="Berben T."/>
            <person name="In 'T Zandt M."/>
            <person name="Frank J."/>
            <person name="Reimann J."/>
            <person name="Jetten M.S.M."/>
            <person name="Welte C.U."/>
        </authorList>
    </citation>
    <scope>NUCLEOTIDE SEQUENCE [LARGE SCALE GENOMIC DNA]</scope>
    <source>
        <strain evidence="1">SB12</strain>
    </source>
</reference>
<sequence length="78" mass="9203">MSRNMLEVERELESLSPEEQEILVQRFFDRQSRMEVSVKASWIEEADKRLDELLTGEVEGIDAEEVFGEMQRIVDQKD</sequence>
<evidence type="ECO:0000313" key="2">
    <source>
        <dbReference type="Proteomes" id="UP000460298"/>
    </source>
</evidence>
<dbReference type="Pfam" id="PF09720">
    <property type="entry name" value="Unstab_antitox"/>
    <property type="match status" value="1"/>
</dbReference>